<evidence type="ECO:0000313" key="2">
    <source>
        <dbReference type="EMBL" id="HIU94306.1"/>
    </source>
</evidence>
<proteinExistence type="predicted"/>
<dbReference type="InterPro" id="IPR029039">
    <property type="entry name" value="Flavoprotein-like_sf"/>
</dbReference>
<name>A0A9D1N458_9FIRM</name>
<protein>
    <submittedName>
        <fullName evidence="2">NAD(P)H-dependent oxidoreductase</fullName>
    </submittedName>
</protein>
<dbReference type="AlphaFoldDB" id="A0A9D1N458"/>
<dbReference type="GO" id="GO:0016491">
    <property type="term" value="F:oxidoreductase activity"/>
    <property type="evidence" value="ECO:0007669"/>
    <property type="project" value="InterPro"/>
</dbReference>
<sequence length="40" mass="4334">MKLLAICGSPRRDSNSQILLDLAVEGAKSAGNVEVEHYTF</sequence>
<dbReference type="Proteomes" id="UP000824128">
    <property type="component" value="Unassembled WGS sequence"/>
</dbReference>
<comment type="caution">
    <text evidence="2">The sequence shown here is derived from an EMBL/GenBank/DDBJ whole genome shotgun (WGS) entry which is preliminary data.</text>
</comment>
<dbReference type="InterPro" id="IPR005025">
    <property type="entry name" value="FMN_Rdtase-like_dom"/>
</dbReference>
<feature type="non-terminal residue" evidence="2">
    <location>
        <position position="40"/>
    </location>
</feature>
<dbReference type="SUPFAM" id="SSF52218">
    <property type="entry name" value="Flavoproteins"/>
    <property type="match status" value="1"/>
</dbReference>
<evidence type="ECO:0000313" key="3">
    <source>
        <dbReference type="Proteomes" id="UP000824128"/>
    </source>
</evidence>
<gene>
    <name evidence="2" type="ORF">IAD24_04025</name>
</gene>
<dbReference type="Pfam" id="PF03358">
    <property type="entry name" value="FMN_red"/>
    <property type="match status" value="1"/>
</dbReference>
<dbReference type="EMBL" id="DVNZ01000129">
    <property type="protein sequence ID" value="HIU94306.1"/>
    <property type="molecule type" value="Genomic_DNA"/>
</dbReference>
<evidence type="ECO:0000259" key="1">
    <source>
        <dbReference type="Pfam" id="PF03358"/>
    </source>
</evidence>
<feature type="domain" description="NADPH-dependent FMN reductase-like" evidence="1">
    <location>
        <begin position="1"/>
        <end position="38"/>
    </location>
</feature>
<dbReference type="Gene3D" id="3.40.50.360">
    <property type="match status" value="1"/>
</dbReference>
<reference evidence="2" key="1">
    <citation type="submission" date="2020-10" db="EMBL/GenBank/DDBJ databases">
        <authorList>
            <person name="Gilroy R."/>
        </authorList>
    </citation>
    <scope>NUCLEOTIDE SEQUENCE</scope>
    <source>
        <strain evidence="2">ChiGjej2B2-16831</strain>
    </source>
</reference>
<accession>A0A9D1N458</accession>
<organism evidence="2 3">
    <name type="scientific">Candidatus Aphodomorpha intestinavium</name>
    <dbReference type="NCBI Taxonomy" id="2840672"/>
    <lineage>
        <taxon>Bacteria</taxon>
        <taxon>Bacillati</taxon>
        <taxon>Bacillota</taxon>
        <taxon>Clostridia</taxon>
        <taxon>Eubacteriales</taxon>
        <taxon>Candidatus Aphodomorpha</taxon>
    </lineage>
</organism>
<reference evidence="2" key="2">
    <citation type="journal article" date="2021" name="PeerJ">
        <title>Extensive microbial diversity within the chicken gut microbiome revealed by metagenomics and culture.</title>
        <authorList>
            <person name="Gilroy R."/>
            <person name="Ravi A."/>
            <person name="Getino M."/>
            <person name="Pursley I."/>
            <person name="Horton D.L."/>
            <person name="Alikhan N.F."/>
            <person name="Baker D."/>
            <person name="Gharbi K."/>
            <person name="Hall N."/>
            <person name="Watson M."/>
            <person name="Adriaenssens E.M."/>
            <person name="Foster-Nyarko E."/>
            <person name="Jarju S."/>
            <person name="Secka A."/>
            <person name="Antonio M."/>
            <person name="Oren A."/>
            <person name="Chaudhuri R.R."/>
            <person name="La Ragione R."/>
            <person name="Hildebrand F."/>
            <person name="Pallen M.J."/>
        </authorList>
    </citation>
    <scope>NUCLEOTIDE SEQUENCE</scope>
    <source>
        <strain evidence="2">ChiGjej2B2-16831</strain>
    </source>
</reference>